<name>A0A9Q0YMR1_HOLLE</name>
<organism evidence="2 3">
    <name type="scientific">Holothuria leucospilota</name>
    <name type="common">Black long sea cucumber</name>
    <name type="synonym">Mertensiothuria leucospilota</name>
    <dbReference type="NCBI Taxonomy" id="206669"/>
    <lineage>
        <taxon>Eukaryota</taxon>
        <taxon>Metazoa</taxon>
        <taxon>Echinodermata</taxon>
        <taxon>Eleutherozoa</taxon>
        <taxon>Echinozoa</taxon>
        <taxon>Holothuroidea</taxon>
        <taxon>Aspidochirotacea</taxon>
        <taxon>Aspidochirotida</taxon>
        <taxon>Holothuriidae</taxon>
        <taxon>Holothuria</taxon>
    </lineage>
</organism>
<evidence type="ECO:0000313" key="3">
    <source>
        <dbReference type="Proteomes" id="UP001152320"/>
    </source>
</evidence>
<feature type="region of interest" description="Disordered" evidence="1">
    <location>
        <begin position="336"/>
        <end position="360"/>
    </location>
</feature>
<sequence>MTILREGSATMEATAIASQSDQRGGTSNEMNISSLENQFDFVAHEKYQASFDLLTTRSKTFCAPPKPYNDDIWNRKPPDFRPQTYLPKPPKRNTRESMQPWKYFTESTDKEINLKKKRHKGVELPKVLQPKRPKSRKMNLKFNIPSSDDARKDFVKKGAHPKDVYVNPKPHDFRQYPKLQKLGLPEFLTCKTPDPQNIKFKNRNLDIYHGVPQPLMDEYNGDQMGHPLGSQPRYEPDLLLPRGKWPTIPQEFTVRKLYSFHSRHRPRVRTPHTALMDTIEDRLTKQWAVEKEERVKKEKETERRLQHQKLQTEIKKGITKAMERKQSSFNEFDAIPKYQQHHNRYSGSSSTSNGTSTSSM</sequence>
<protein>
    <submittedName>
        <fullName evidence="2">Uncharacterized protein</fullName>
    </submittedName>
</protein>
<feature type="region of interest" description="Disordered" evidence="1">
    <location>
        <begin position="72"/>
        <end position="95"/>
    </location>
</feature>
<dbReference type="OrthoDB" id="5947521at2759"/>
<evidence type="ECO:0000256" key="1">
    <source>
        <dbReference type="SAM" id="MobiDB-lite"/>
    </source>
</evidence>
<dbReference type="EMBL" id="JAIZAY010000018">
    <property type="protein sequence ID" value="KAJ8025299.1"/>
    <property type="molecule type" value="Genomic_DNA"/>
</dbReference>
<reference evidence="2" key="1">
    <citation type="submission" date="2021-10" db="EMBL/GenBank/DDBJ databases">
        <title>Tropical sea cucumber genome reveals ecological adaptation and Cuvierian tubules defense mechanism.</title>
        <authorList>
            <person name="Chen T."/>
        </authorList>
    </citation>
    <scope>NUCLEOTIDE SEQUENCE</scope>
    <source>
        <strain evidence="2">Nanhai2018</strain>
        <tissue evidence="2">Muscle</tissue>
    </source>
</reference>
<feature type="region of interest" description="Disordered" evidence="1">
    <location>
        <begin position="131"/>
        <end position="152"/>
    </location>
</feature>
<gene>
    <name evidence="2" type="ORF">HOLleu_35471</name>
</gene>
<feature type="compositionally biased region" description="Low complexity" evidence="1">
    <location>
        <begin position="346"/>
        <end position="360"/>
    </location>
</feature>
<proteinExistence type="predicted"/>
<dbReference type="AlphaFoldDB" id="A0A9Q0YMR1"/>
<comment type="caution">
    <text evidence="2">The sequence shown here is derived from an EMBL/GenBank/DDBJ whole genome shotgun (WGS) entry which is preliminary data.</text>
</comment>
<accession>A0A9Q0YMR1</accession>
<keyword evidence="3" id="KW-1185">Reference proteome</keyword>
<evidence type="ECO:0000313" key="2">
    <source>
        <dbReference type="EMBL" id="KAJ8025299.1"/>
    </source>
</evidence>
<dbReference type="Proteomes" id="UP001152320">
    <property type="component" value="Chromosome 18"/>
</dbReference>